<dbReference type="AlphaFoldDB" id="A0AAD2CZ12"/>
<organism evidence="1 2">
    <name type="scientific">Euplotes crassus</name>
    <dbReference type="NCBI Taxonomy" id="5936"/>
    <lineage>
        <taxon>Eukaryota</taxon>
        <taxon>Sar</taxon>
        <taxon>Alveolata</taxon>
        <taxon>Ciliophora</taxon>
        <taxon>Intramacronucleata</taxon>
        <taxon>Spirotrichea</taxon>
        <taxon>Hypotrichia</taxon>
        <taxon>Euplotida</taxon>
        <taxon>Euplotidae</taxon>
        <taxon>Moneuplotes</taxon>
    </lineage>
</organism>
<accession>A0AAD2CZ12</accession>
<gene>
    <name evidence="1" type="ORF">ECRASSUSDP1_LOCUS16320</name>
</gene>
<protein>
    <submittedName>
        <fullName evidence="1">Uncharacterized protein</fullName>
    </submittedName>
</protein>
<dbReference type="Proteomes" id="UP001295684">
    <property type="component" value="Unassembled WGS sequence"/>
</dbReference>
<evidence type="ECO:0000313" key="1">
    <source>
        <dbReference type="EMBL" id="CAI2374961.1"/>
    </source>
</evidence>
<reference evidence="1" key="1">
    <citation type="submission" date="2023-07" db="EMBL/GenBank/DDBJ databases">
        <authorList>
            <consortium name="AG Swart"/>
            <person name="Singh M."/>
            <person name="Singh A."/>
            <person name="Seah K."/>
            <person name="Emmerich C."/>
        </authorList>
    </citation>
    <scope>NUCLEOTIDE SEQUENCE</scope>
    <source>
        <strain evidence="1">DP1</strain>
    </source>
</reference>
<sequence>MINSSTLDRKYWRYANISTCYHTSIWLARNCIKIKDKKKNIIATKGSRPARLLLTDKNPC</sequence>
<proteinExistence type="predicted"/>
<dbReference type="EMBL" id="CAMPGE010016400">
    <property type="protein sequence ID" value="CAI2374961.1"/>
    <property type="molecule type" value="Genomic_DNA"/>
</dbReference>
<keyword evidence="2" id="KW-1185">Reference proteome</keyword>
<name>A0AAD2CZ12_EUPCR</name>
<evidence type="ECO:0000313" key="2">
    <source>
        <dbReference type="Proteomes" id="UP001295684"/>
    </source>
</evidence>
<comment type="caution">
    <text evidence="1">The sequence shown here is derived from an EMBL/GenBank/DDBJ whole genome shotgun (WGS) entry which is preliminary data.</text>
</comment>